<feature type="domain" description="Cyclin-like" evidence="3">
    <location>
        <begin position="149"/>
        <end position="248"/>
    </location>
</feature>
<evidence type="ECO:0000256" key="1">
    <source>
        <dbReference type="RuleBase" id="RU000383"/>
    </source>
</evidence>
<reference evidence="4 5" key="1">
    <citation type="submission" date="2023-09" db="EMBL/GenBank/DDBJ databases">
        <title>Pangenome analysis of Batrachochytrium dendrobatidis and related Chytrids.</title>
        <authorList>
            <person name="Yacoub M.N."/>
            <person name="Stajich J.E."/>
            <person name="James T.Y."/>
        </authorList>
    </citation>
    <scope>NUCLEOTIDE SEQUENCE [LARGE SCALE GENOMIC DNA]</scope>
    <source>
        <strain evidence="4 5">JEL0888</strain>
    </source>
</reference>
<feature type="compositionally biased region" description="Low complexity" evidence="2">
    <location>
        <begin position="291"/>
        <end position="302"/>
    </location>
</feature>
<keyword evidence="5" id="KW-1185">Reference proteome</keyword>
<evidence type="ECO:0000256" key="2">
    <source>
        <dbReference type="SAM" id="MobiDB-lite"/>
    </source>
</evidence>
<dbReference type="EMBL" id="JADGIZ020000001">
    <property type="protein sequence ID" value="KAL2920221.1"/>
    <property type="molecule type" value="Genomic_DNA"/>
</dbReference>
<evidence type="ECO:0000313" key="5">
    <source>
        <dbReference type="Proteomes" id="UP001527925"/>
    </source>
</evidence>
<accession>A0ABR4NL78</accession>
<protein>
    <submittedName>
        <fullName evidence="4">RNA polymerase II holoenzyme cyclin-like subunit</fullName>
    </submittedName>
</protein>
<feature type="region of interest" description="Disordered" evidence="2">
    <location>
        <begin position="287"/>
        <end position="340"/>
    </location>
</feature>
<evidence type="ECO:0000313" key="4">
    <source>
        <dbReference type="EMBL" id="KAL2920221.1"/>
    </source>
</evidence>
<organism evidence="4 5">
    <name type="scientific">Polyrhizophydium stewartii</name>
    <dbReference type="NCBI Taxonomy" id="2732419"/>
    <lineage>
        <taxon>Eukaryota</taxon>
        <taxon>Fungi</taxon>
        <taxon>Fungi incertae sedis</taxon>
        <taxon>Chytridiomycota</taxon>
        <taxon>Chytridiomycota incertae sedis</taxon>
        <taxon>Chytridiomycetes</taxon>
        <taxon>Rhizophydiales</taxon>
        <taxon>Rhizophydiales incertae sedis</taxon>
        <taxon>Polyrhizophydium</taxon>
    </lineage>
</organism>
<dbReference type="Pfam" id="PF00134">
    <property type="entry name" value="Cyclin_N"/>
    <property type="match status" value="1"/>
</dbReference>
<dbReference type="SUPFAM" id="SSF47954">
    <property type="entry name" value="Cyclin-like"/>
    <property type="match status" value="2"/>
</dbReference>
<comment type="similarity">
    <text evidence="1">Belongs to the cyclin family.</text>
</comment>
<dbReference type="InterPro" id="IPR043198">
    <property type="entry name" value="Cyclin/Ssn8"/>
</dbReference>
<feature type="domain" description="Cyclin-like" evidence="3">
    <location>
        <begin position="46"/>
        <end position="136"/>
    </location>
</feature>
<gene>
    <name evidence="4" type="primary">SSN8</name>
    <name evidence="4" type="ORF">HK105_200289</name>
</gene>
<dbReference type="Proteomes" id="UP001527925">
    <property type="component" value="Unassembled WGS sequence"/>
</dbReference>
<dbReference type="PANTHER" id="PTHR10026">
    <property type="entry name" value="CYCLIN"/>
    <property type="match status" value="1"/>
</dbReference>
<name>A0ABR4NL78_9FUNG</name>
<feature type="compositionally biased region" description="Polar residues" evidence="2">
    <location>
        <begin position="314"/>
        <end position="340"/>
    </location>
</feature>
<dbReference type="CDD" id="cd20513">
    <property type="entry name" value="CYCLIN_CCNC_rpt1"/>
    <property type="match status" value="1"/>
</dbReference>
<evidence type="ECO:0000259" key="3">
    <source>
        <dbReference type="SMART" id="SM00385"/>
    </source>
</evidence>
<comment type="caution">
    <text evidence="4">The sequence shown here is derived from an EMBL/GenBank/DDBJ whole genome shotgun (WGS) entry which is preliminary data.</text>
</comment>
<proteinExistence type="inferred from homology"/>
<dbReference type="InterPro" id="IPR013763">
    <property type="entry name" value="Cyclin-like_dom"/>
</dbReference>
<keyword evidence="1" id="KW-0195">Cyclin</keyword>
<dbReference type="Gene3D" id="1.10.472.10">
    <property type="entry name" value="Cyclin-like"/>
    <property type="match status" value="2"/>
</dbReference>
<dbReference type="InterPro" id="IPR036915">
    <property type="entry name" value="Cyclin-like_sf"/>
</dbReference>
<dbReference type="CDD" id="cd20514">
    <property type="entry name" value="CYCLIN_CCNC_rpt2"/>
    <property type="match status" value="1"/>
</dbReference>
<dbReference type="SMART" id="SM00385">
    <property type="entry name" value="CYCLIN"/>
    <property type="match status" value="2"/>
</dbReference>
<dbReference type="InterPro" id="IPR006671">
    <property type="entry name" value="Cyclin_N"/>
</dbReference>
<sequence length="340" mass="38620">MASNFWDSTHVNQWILDSSVLAAARERELDFVSSKDAVYVSLYYSNAIQKICRRLQVRQQVIGTALVYWKRFFAKNAYFDIDPLLVGGTAIYVACKIEECPHHIRNVVNESRNCLGADLFPYDAATIADFEFYFLEELEFSLIVFHPYRPLQQLLARLNLTKPCLQTAWYIVNDTYKTDIPLMYPPHLIALSAIFVVAAIVDSNNQPQAMLPAVGDEQPSVVAVVTTFFSELNIDIRDILCITQHLLDSYHIWQGYIESAIPYILARFPRQSAGPTKQKLPILQSHSVAPQQRSGQVQQSHQTGHLHQGPTYRPGQTSWSQTTQPRSSAGTQQGSQRNWK</sequence>